<dbReference type="Pfam" id="PF19610">
    <property type="entry name" value="DUF6115"/>
    <property type="match status" value="1"/>
</dbReference>
<sequence>MASLLIIVSTLLLLMNIKLMMSRKWMIEEESERLEAAMGEFVEAVEQENEALYDKLMERLQETEAKLERLSKPQQETTEPQTALHLVSKPEVEVSRREKIRQLTKQGFSTAHIAKLLDVKIGEVEVAVQIEKKRHIH</sequence>
<evidence type="ECO:0000256" key="1">
    <source>
        <dbReference type="SAM" id="Coils"/>
    </source>
</evidence>
<organism evidence="2 3">
    <name type="scientific">Planococcus dechangensis</name>
    <dbReference type="NCBI Taxonomy" id="1176255"/>
    <lineage>
        <taxon>Bacteria</taxon>
        <taxon>Bacillati</taxon>
        <taxon>Bacillota</taxon>
        <taxon>Bacilli</taxon>
        <taxon>Bacillales</taxon>
        <taxon>Caryophanaceae</taxon>
        <taxon>Planococcus</taxon>
    </lineage>
</organism>
<name>A0ABV9M951_9BACL</name>
<dbReference type="InterPro" id="IPR046118">
    <property type="entry name" value="DUF6115"/>
</dbReference>
<dbReference type="RefSeq" id="WP_377276280.1">
    <property type="nucleotide sequence ID" value="NZ_JBHSGL010000002.1"/>
</dbReference>
<accession>A0ABV9M951</accession>
<gene>
    <name evidence="2" type="ORF">ACFO5U_02160</name>
</gene>
<reference evidence="3" key="1">
    <citation type="journal article" date="2019" name="Int. J. Syst. Evol. Microbiol.">
        <title>The Global Catalogue of Microorganisms (GCM) 10K type strain sequencing project: providing services to taxonomists for standard genome sequencing and annotation.</title>
        <authorList>
            <consortium name="The Broad Institute Genomics Platform"/>
            <consortium name="The Broad Institute Genome Sequencing Center for Infectious Disease"/>
            <person name="Wu L."/>
            <person name="Ma J."/>
        </authorList>
    </citation>
    <scope>NUCLEOTIDE SEQUENCE [LARGE SCALE GENOMIC DNA]</scope>
    <source>
        <strain evidence="3">CGMCC 1.12151</strain>
    </source>
</reference>
<evidence type="ECO:0000313" key="3">
    <source>
        <dbReference type="Proteomes" id="UP001595932"/>
    </source>
</evidence>
<protein>
    <submittedName>
        <fullName evidence="2">DUF6115 domain-containing protein</fullName>
    </submittedName>
</protein>
<comment type="caution">
    <text evidence="2">The sequence shown here is derived from an EMBL/GenBank/DDBJ whole genome shotgun (WGS) entry which is preliminary data.</text>
</comment>
<keyword evidence="3" id="KW-1185">Reference proteome</keyword>
<keyword evidence="1" id="KW-0175">Coiled coil</keyword>
<evidence type="ECO:0000313" key="2">
    <source>
        <dbReference type="EMBL" id="MFC4711645.1"/>
    </source>
</evidence>
<dbReference type="EMBL" id="JBHSGL010000002">
    <property type="protein sequence ID" value="MFC4711645.1"/>
    <property type="molecule type" value="Genomic_DNA"/>
</dbReference>
<proteinExistence type="predicted"/>
<feature type="coiled-coil region" evidence="1">
    <location>
        <begin position="27"/>
        <end position="73"/>
    </location>
</feature>
<dbReference type="Proteomes" id="UP001595932">
    <property type="component" value="Unassembled WGS sequence"/>
</dbReference>